<sequence>MFSQKQTVPVLEQDISMREALCY</sequence>
<evidence type="ECO:0000313" key="1">
    <source>
        <dbReference type="EMBL" id="SPJ74833.1"/>
    </source>
</evidence>
<name>A0AAE8SG82_9HYPO</name>
<organism evidence="1 2">
    <name type="scientific">Fusarium torulosum</name>
    <dbReference type="NCBI Taxonomy" id="33205"/>
    <lineage>
        <taxon>Eukaryota</taxon>
        <taxon>Fungi</taxon>
        <taxon>Dikarya</taxon>
        <taxon>Ascomycota</taxon>
        <taxon>Pezizomycotina</taxon>
        <taxon>Sordariomycetes</taxon>
        <taxon>Hypocreomycetidae</taxon>
        <taxon>Hypocreales</taxon>
        <taxon>Nectriaceae</taxon>
        <taxon>Fusarium</taxon>
    </lineage>
</organism>
<gene>
    <name evidence="1" type="ORF">FTOL_04564</name>
</gene>
<evidence type="ECO:0000313" key="2">
    <source>
        <dbReference type="Proteomes" id="UP001187734"/>
    </source>
</evidence>
<accession>A0AAE8SG82</accession>
<protein>
    <submittedName>
        <fullName evidence="1">Uncharacterized protein</fullName>
    </submittedName>
</protein>
<dbReference type="EMBL" id="ONZP01000139">
    <property type="protein sequence ID" value="SPJ74833.1"/>
    <property type="molecule type" value="Genomic_DNA"/>
</dbReference>
<dbReference type="AlphaFoldDB" id="A0AAE8SG82"/>
<keyword evidence="2" id="KW-1185">Reference proteome</keyword>
<proteinExistence type="predicted"/>
<comment type="caution">
    <text evidence="1">The sequence shown here is derived from an EMBL/GenBank/DDBJ whole genome shotgun (WGS) entry which is preliminary data.</text>
</comment>
<reference evidence="1" key="1">
    <citation type="submission" date="2018-03" db="EMBL/GenBank/DDBJ databases">
        <authorList>
            <person name="Guldener U."/>
        </authorList>
    </citation>
    <scope>NUCLEOTIDE SEQUENCE</scope>
</reference>
<dbReference type="Proteomes" id="UP001187734">
    <property type="component" value="Unassembled WGS sequence"/>
</dbReference>